<feature type="transmembrane region" description="Helical" evidence="2">
    <location>
        <begin position="36"/>
        <end position="55"/>
    </location>
</feature>
<name>A0AAP2YVK9_9EURY</name>
<comment type="caution">
    <text evidence="4">The sequence shown here is derived from an EMBL/GenBank/DDBJ whole genome shotgun (WGS) entry which is preliminary data.</text>
</comment>
<feature type="compositionally biased region" description="Basic and acidic residues" evidence="1">
    <location>
        <begin position="113"/>
        <end position="125"/>
    </location>
</feature>
<dbReference type="RefSeq" id="WP_338001701.1">
    <property type="nucleotide sequence ID" value="NZ_JAOPKA010000001.1"/>
</dbReference>
<evidence type="ECO:0000259" key="3">
    <source>
        <dbReference type="Pfam" id="PF09851"/>
    </source>
</evidence>
<evidence type="ECO:0000313" key="5">
    <source>
        <dbReference type="EMBL" id="MCU4973046.1"/>
    </source>
</evidence>
<evidence type="ECO:0000313" key="4">
    <source>
        <dbReference type="EMBL" id="MCU4739833.1"/>
    </source>
</evidence>
<evidence type="ECO:0000256" key="2">
    <source>
        <dbReference type="SAM" id="Phobius"/>
    </source>
</evidence>
<dbReference type="Proteomes" id="UP001321018">
    <property type="component" value="Unassembled WGS sequence"/>
</dbReference>
<dbReference type="InterPro" id="IPR018649">
    <property type="entry name" value="SHOCT"/>
</dbReference>
<proteinExistence type="predicted"/>
<evidence type="ECO:0000313" key="6">
    <source>
        <dbReference type="Proteomes" id="UP001320972"/>
    </source>
</evidence>
<feature type="region of interest" description="Disordered" evidence="1">
    <location>
        <begin position="75"/>
        <end position="125"/>
    </location>
</feature>
<accession>A0AAP2YVK9</accession>
<protein>
    <submittedName>
        <fullName evidence="4">SHOCT domain-containing protein</fullName>
    </submittedName>
</protein>
<feature type="compositionally biased region" description="Low complexity" evidence="1">
    <location>
        <begin position="100"/>
        <end position="112"/>
    </location>
</feature>
<keyword evidence="2" id="KW-0812">Transmembrane</keyword>
<organism evidence="4 7">
    <name type="scientific">Natronoglomus mannanivorans</name>
    <dbReference type="NCBI Taxonomy" id="2979990"/>
    <lineage>
        <taxon>Archaea</taxon>
        <taxon>Methanobacteriati</taxon>
        <taxon>Methanobacteriota</taxon>
        <taxon>Stenosarchaea group</taxon>
        <taxon>Halobacteria</taxon>
        <taxon>Halobacteriales</taxon>
        <taxon>Natrialbaceae</taxon>
        <taxon>Natronoglomus</taxon>
    </lineage>
</organism>
<keyword evidence="2" id="KW-1133">Transmembrane helix</keyword>
<sequence length="195" mass="22761">MSDDPATRLRENATEIASTVVTGVWLAALLSGQSWWLGALLFGYIVVVPVVALLYGDEEDRREWWDDWWGEESEDDWWGEESTAESKTGSDTPSHDDSRATSAPESAPTAPSRNRDALETLRDRYARGDLTDDQFERKLERLLETDTLENADEWVRSGREERERREREPDSEGRVSEYGRERERKRDREYEHEYE</sequence>
<dbReference type="EMBL" id="JAOPKA010000001">
    <property type="protein sequence ID" value="MCU4739833.1"/>
    <property type="molecule type" value="Genomic_DNA"/>
</dbReference>
<evidence type="ECO:0000313" key="7">
    <source>
        <dbReference type="Proteomes" id="UP001321018"/>
    </source>
</evidence>
<keyword evidence="6" id="KW-1185">Reference proteome</keyword>
<feature type="region of interest" description="Disordered" evidence="1">
    <location>
        <begin position="149"/>
        <end position="195"/>
    </location>
</feature>
<feature type="compositionally biased region" description="Basic and acidic residues" evidence="1">
    <location>
        <begin position="153"/>
        <end position="195"/>
    </location>
</feature>
<evidence type="ECO:0000256" key="1">
    <source>
        <dbReference type="SAM" id="MobiDB-lite"/>
    </source>
</evidence>
<dbReference type="Proteomes" id="UP001320972">
    <property type="component" value="Unassembled WGS sequence"/>
</dbReference>
<keyword evidence="2" id="KW-0472">Membrane</keyword>
<gene>
    <name evidence="5" type="ORF">OB955_09855</name>
    <name evidence="4" type="ORF">OB960_00255</name>
</gene>
<reference evidence="4 6" key="1">
    <citation type="submission" date="2022-09" db="EMBL/GenBank/DDBJ databases">
        <title>Enrichment on poylsaccharides allowed isolation of novel metabolic and taxonomic groups of Haloarchaea.</title>
        <authorList>
            <person name="Sorokin D.Y."/>
            <person name="Elcheninov A.G."/>
            <person name="Khizhniak T.V."/>
            <person name="Kolganova T.V."/>
            <person name="Kublanov I.V."/>
        </authorList>
    </citation>
    <scope>NUCLEOTIDE SEQUENCE</scope>
    <source>
        <strain evidence="5 6">AArc-m2/3/4</strain>
        <strain evidence="4">AArc-xg1-1</strain>
    </source>
</reference>
<dbReference type="EMBL" id="JAOPKB010000004">
    <property type="protein sequence ID" value="MCU4973046.1"/>
    <property type="molecule type" value="Genomic_DNA"/>
</dbReference>
<feature type="domain" description="SHOCT" evidence="3">
    <location>
        <begin position="116"/>
        <end position="143"/>
    </location>
</feature>
<dbReference type="Pfam" id="PF09851">
    <property type="entry name" value="SHOCT"/>
    <property type="match status" value="1"/>
</dbReference>
<dbReference type="AlphaFoldDB" id="A0AAP2YVK9"/>